<accession>A0A0C1QG22</accession>
<proteinExistence type="predicted"/>
<reference evidence="1 2" key="1">
    <citation type="submission" date="2014-12" db="EMBL/GenBank/DDBJ databases">
        <title>Draft Genome Sequence of Pseudoalteromonas luteoviolacea HI1.</title>
        <authorList>
            <person name="Asahina A.Y."/>
            <person name="Hadfield M.G."/>
        </authorList>
    </citation>
    <scope>NUCLEOTIDE SEQUENCE [LARGE SCALE GENOMIC DNA]</scope>
    <source>
        <strain evidence="1 2">HI1</strain>
    </source>
</reference>
<dbReference type="AlphaFoldDB" id="A0A0C1QG22"/>
<evidence type="ECO:0000313" key="2">
    <source>
        <dbReference type="Proteomes" id="UP000031327"/>
    </source>
</evidence>
<protein>
    <submittedName>
        <fullName evidence="1">Uncharacterized protein</fullName>
    </submittedName>
</protein>
<gene>
    <name evidence="1" type="ORF">JF50_06190</name>
</gene>
<comment type="caution">
    <text evidence="1">The sequence shown here is derived from an EMBL/GenBank/DDBJ whole genome shotgun (WGS) entry which is preliminary data.</text>
</comment>
<dbReference type="EMBL" id="JWIC01000004">
    <property type="protein sequence ID" value="KID58265.1"/>
    <property type="molecule type" value="Genomic_DNA"/>
</dbReference>
<name>A0A0C1QG22_9GAMM</name>
<sequence>MSTQAKTLEQLITELHTTNGELITSNNDLANTVINKTGEIDAAVAKAQADVSAAVTAGDSRIQQAIINLAQSHADMRINYYDRKVHSKSTLIQDNGLVADPNDETRSIWIKVPNGGGTSGYNTYPAAKALTKVHTVSGYSYSPGYYETPEKYVADWSRTYMQFILTNESATSEQINDNIASQGVDIHQSQMGGWWNGSLVKDIPCMNIAGLHPYSCLFARLVNVVSDGVSNPQSLLPQNILQFGGNSYFSIDRVVNYPKIPL</sequence>
<dbReference type="OrthoDB" id="6314340at2"/>
<dbReference type="Proteomes" id="UP000031327">
    <property type="component" value="Unassembled WGS sequence"/>
</dbReference>
<evidence type="ECO:0000313" key="1">
    <source>
        <dbReference type="EMBL" id="KID58265.1"/>
    </source>
</evidence>
<dbReference type="RefSeq" id="WP_039608558.1">
    <property type="nucleotide sequence ID" value="NZ_JWIC01000004.1"/>
</dbReference>
<organism evidence="1 2">
    <name type="scientific">Pseudoalteromonas luteoviolacea</name>
    <dbReference type="NCBI Taxonomy" id="43657"/>
    <lineage>
        <taxon>Bacteria</taxon>
        <taxon>Pseudomonadati</taxon>
        <taxon>Pseudomonadota</taxon>
        <taxon>Gammaproteobacteria</taxon>
        <taxon>Alteromonadales</taxon>
        <taxon>Pseudoalteromonadaceae</taxon>
        <taxon>Pseudoalteromonas</taxon>
    </lineage>
</organism>